<dbReference type="GO" id="GO:0051536">
    <property type="term" value="F:iron-sulfur cluster binding"/>
    <property type="evidence" value="ECO:0007669"/>
    <property type="project" value="UniProtKB-KW"/>
</dbReference>
<dbReference type="STRING" id="99656.SAMN05421659_102149"/>
<evidence type="ECO:0000256" key="2">
    <source>
        <dbReference type="ARBA" id="ARBA00001966"/>
    </source>
</evidence>
<sequence length="638" mass="69958">MLKLFERTQIGKMKLKNRIVMGPMGTTGESDGSYCTEGIRYFEERAKGGTGLIITGANVVTTKYEPRPCTELSNFHHVERLNMLVERCHHYGAKVCVQISPGLGRQQFTDPFTPPYSSSDCNAFWFPNLKCKPFKKEEIKDLVEKIGFSASLAKMAGADAVELHAYGGYLLDQFHSKQWNNRTDEYGGELKNRMRFTLECIESIRKNVGPKFPILVKFTPVHRVEGGRELEEGLEMAKILEAANIDALHVDVGCYEAWNKAISTVYEKEGHQMDVVEAVKKLVSVPVLGQGKMFDPEKAEKAVAEGKTDYIVLGHQMLADPDWANKVKSGDTMDIVPCIGCNECLLAGFSGKHYYCAVNPLCYAEDSFQLPVADGLKKSILVIGGGPGGMSAAITAAKRGFDVELWEKSSRLGGNLWAAGLPTFKHDVLKLITYMERQVLKLGVTVKLNKEATEQEVVAGKFDKVVLAAGSLPVMPPIEGIELAAPSNDYLLGLKKPGKKVIVIGGGLVGCETAAYMKETADEVTIVEMLEDILAISEHCLNNDQALRAIIKERNIGVVGNAKVTKITSTGIEYTKDGQECSLDCDTVIIAAGYRSNNPLEKALEDKVEDLTVVGDALAPRKILTAVHEGYHTIRVMK</sequence>
<dbReference type="Pfam" id="PF07992">
    <property type="entry name" value="Pyr_redox_2"/>
    <property type="match status" value="1"/>
</dbReference>
<evidence type="ECO:0000313" key="13">
    <source>
        <dbReference type="Proteomes" id="UP000199701"/>
    </source>
</evidence>
<dbReference type="InterPro" id="IPR001155">
    <property type="entry name" value="OxRdtase_FMN_N"/>
</dbReference>
<protein>
    <submittedName>
        <fullName evidence="12">2-enoate reductase</fullName>
    </submittedName>
</protein>
<keyword evidence="5" id="KW-0288">FMN</keyword>
<evidence type="ECO:0000256" key="4">
    <source>
        <dbReference type="ARBA" id="ARBA00022630"/>
    </source>
</evidence>
<evidence type="ECO:0000256" key="9">
    <source>
        <dbReference type="ARBA" id="ARBA00023014"/>
    </source>
</evidence>
<dbReference type="InterPro" id="IPR023753">
    <property type="entry name" value="FAD/NAD-binding_dom"/>
</dbReference>
<keyword evidence="9" id="KW-0411">Iron-sulfur</keyword>
<dbReference type="PANTHER" id="PTHR42917:SF2">
    <property type="entry name" value="2,4-DIENOYL-COA REDUCTASE [(2E)-ENOYL-COA-PRODUCING]"/>
    <property type="match status" value="1"/>
</dbReference>
<dbReference type="GO" id="GO:0016491">
    <property type="term" value="F:oxidoreductase activity"/>
    <property type="evidence" value="ECO:0007669"/>
    <property type="project" value="UniProtKB-KW"/>
</dbReference>
<evidence type="ECO:0000259" key="11">
    <source>
        <dbReference type="Pfam" id="PF07992"/>
    </source>
</evidence>
<evidence type="ECO:0000256" key="1">
    <source>
        <dbReference type="ARBA" id="ARBA00001917"/>
    </source>
</evidence>
<dbReference type="SUPFAM" id="SSF51905">
    <property type="entry name" value="FAD/NAD(P)-binding domain"/>
    <property type="match status" value="1"/>
</dbReference>
<dbReference type="InterPro" id="IPR013785">
    <property type="entry name" value="Aldolase_TIM"/>
</dbReference>
<feature type="domain" description="NADH:flavin oxidoreductase/NADH oxidase N-terminal" evidence="10">
    <location>
        <begin position="3"/>
        <end position="330"/>
    </location>
</feature>
<dbReference type="EMBL" id="FOJI01000002">
    <property type="protein sequence ID" value="SEV92217.1"/>
    <property type="molecule type" value="Genomic_DNA"/>
</dbReference>
<dbReference type="Pfam" id="PF00724">
    <property type="entry name" value="Oxidored_FMN"/>
    <property type="match status" value="1"/>
</dbReference>
<gene>
    <name evidence="12" type="ORF">SAMN05421659_102149</name>
</gene>
<dbReference type="GO" id="GO:0046872">
    <property type="term" value="F:metal ion binding"/>
    <property type="evidence" value="ECO:0007669"/>
    <property type="project" value="UniProtKB-KW"/>
</dbReference>
<evidence type="ECO:0000313" key="12">
    <source>
        <dbReference type="EMBL" id="SEV92217.1"/>
    </source>
</evidence>
<proteinExistence type="inferred from homology"/>
<dbReference type="InterPro" id="IPR036188">
    <property type="entry name" value="FAD/NAD-bd_sf"/>
</dbReference>
<dbReference type="SUPFAM" id="SSF51395">
    <property type="entry name" value="FMN-linked oxidoreductases"/>
    <property type="match status" value="1"/>
</dbReference>
<dbReference type="Gene3D" id="3.20.20.70">
    <property type="entry name" value="Aldolase class I"/>
    <property type="match status" value="1"/>
</dbReference>
<name>A0A1I0MV16_9FIRM</name>
<dbReference type="PANTHER" id="PTHR42917">
    <property type="entry name" value="2,4-DIENOYL-COA REDUCTASE"/>
    <property type="match status" value="1"/>
</dbReference>
<dbReference type="GO" id="GO:0010181">
    <property type="term" value="F:FMN binding"/>
    <property type="evidence" value="ECO:0007669"/>
    <property type="project" value="InterPro"/>
</dbReference>
<dbReference type="RefSeq" id="WP_092450505.1">
    <property type="nucleotide sequence ID" value="NZ_FOJI01000002.1"/>
</dbReference>
<evidence type="ECO:0000256" key="5">
    <source>
        <dbReference type="ARBA" id="ARBA00022643"/>
    </source>
</evidence>
<evidence type="ECO:0000256" key="3">
    <source>
        <dbReference type="ARBA" id="ARBA00011048"/>
    </source>
</evidence>
<feature type="domain" description="FAD/NAD(P)-binding" evidence="11">
    <location>
        <begin position="379"/>
        <end position="603"/>
    </location>
</feature>
<dbReference type="Gene3D" id="3.50.50.60">
    <property type="entry name" value="FAD/NAD(P)-binding domain"/>
    <property type="match status" value="1"/>
</dbReference>
<comment type="cofactor">
    <cofactor evidence="2">
        <name>[4Fe-4S] cluster</name>
        <dbReference type="ChEBI" id="CHEBI:49883"/>
    </cofactor>
</comment>
<keyword evidence="8" id="KW-0408">Iron</keyword>
<keyword evidence="13" id="KW-1185">Reference proteome</keyword>
<accession>A0A1I0MV16</accession>
<evidence type="ECO:0000256" key="8">
    <source>
        <dbReference type="ARBA" id="ARBA00023004"/>
    </source>
</evidence>
<evidence type="ECO:0000256" key="6">
    <source>
        <dbReference type="ARBA" id="ARBA00022723"/>
    </source>
</evidence>
<dbReference type="PRINTS" id="PR00368">
    <property type="entry name" value="FADPNR"/>
</dbReference>
<keyword evidence="4" id="KW-0285">Flavoprotein</keyword>
<comment type="cofactor">
    <cofactor evidence="1">
        <name>FMN</name>
        <dbReference type="ChEBI" id="CHEBI:58210"/>
    </cofactor>
</comment>
<comment type="similarity">
    <text evidence="3">In the N-terminal section; belongs to the NADH:flavin oxidoreductase/NADH oxidase family.</text>
</comment>
<evidence type="ECO:0000256" key="7">
    <source>
        <dbReference type="ARBA" id="ARBA00023002"/>
    </source>
</evidence>
<dbReference type="OrthoDB" id="9772736at2"/>
<evidence type="ECO:0000259" key="10">
    <source>
        <dbReference type="Pfam" id="PF00724"/>
    </source>
</evidence>
<dbReference type="CDD" id="cd02803">
    <property type="entry name" value="OYE_like_FMN_family"/>
    <property type="match status" value="1"/>
</dbReference>
<dbReference type="InterPro" id="IPR051793">
    <property type="entry name" value="NADH:flavin_oxidoreductase"/>
</dbReference>
<reference evidence="12 13" key="1">
    <citation type="submission" date="2016-10" db="EMBL/GenBank/DDBJ databases">
        <authorList>
            <person name="de Groot N.N."/>
        </authorList>
    </citation>
    <scope>NUCLEOTIDE SEQUENCE [LARGE SCALE GENOMIC DNA]</scope>
    <source>
        <strain evidence="12 13">DSM 9179</strain>
    </source>
</reference>
<organism evidence="12 13">
    <name type="scientific">[Clostridium] fimetarium</name>
    <dbReference type="NCBI Taxonomy" id="99656"/>
    <lineage>
        <taxon>Bacteria</taxon>
        <taxon>Bacillati</taxon>
        <taxon>Bacillota</taxon>
        <taxon>Clostridia</taxon>
        <taxon>Lachnospirales</taxon>
        <taxon>Lachnospiraceae</taxon>
    </lineage>
</organism>
<dbReference type="Proteomes" id="UP000199701">
    <property type="component" value="Unassembled WGS sequence"/>
</dbReference>
<dbReference type="AlphaFoldDB" id="A0A1I0MV16"/>
<dbReference type="Gene3D" id="3.40.50.720">
    <property type="entry name" value="NAD(P)-binding Rossmann-like Domain"/>
    <property type="match status" value="1"/>
</dbReference>
<keyword evidence="7" id="KW-0560">Oxidoreductase</keyword>
<dbReference type="PRINTS" id="PR00469">
    <property type="entry name" value="PNDRDTASEII"/>
</dbReference>
<keyword evidence="6" id="KW-0479">Metal-binding</keyword>